<dbReference type="EMBL" id="QGGL01000003">
    <property type="protein sequence ID" value="PWK15486.1"/>
    <property type="molecule type" value="Genomic_DNA"/>
</dbReference>
<dbReference type="CDD" id="cd00093">
    <property type="entry name" value="HTH_XRE"/>
    <property type="match status" value="1"/>
</dbReference>
<organism evidence="4 5">
    <name type="scientific">Tumebacillus permanentifrigoris</name>
    <dbReference type="NCBI Taxonomy" id="378543"/>
    <lineage>
        <taxon>Bacteria</taxon>
        <taxon>Bacillati</taxon>
        <taxon>Bacillota</taxon>
        <taxon>Bacilli</taxon>
        <taxon>Bacillales</taxon>
        <taxon>Alicyclobacillaceae</taxon>
        <taxon>Tumebacillus</taxon>
    </lineage>
</organism>
<dbReference type="AlphaFoldDB" id="A0A316DCS5"/>
<feature type="compositionally biased region" description="Low complexity" evidence="1">
    <location>
        <begin position="140"/>
        <end position="161"/>
    </location>
</feature>
<evidence type="ECO:0000259" key="3">
    <source>
        <dbReference type="SMART" id="SM00530"/>
    </source>
</evidence>
<keyword evidence="2" id="KW-0472">Membrane</keyword>
<keyword evidence="2" id="KW-1133">Transmembrane helix</keyword>
<gene>
    <name evidence="4" type="ORF">C7459_10322</name>
</gene>
<dbReference type="SMART" id="SM00530">
    <property type="entry name" value="HTH_XRE"/>
    <property type="match status" value="1"/>
</dbReference>
<feature type="transmembrane region" description="Helical" evidence="2">
    <location>
        <begin position="108"/>
        <end position="129"/>
    </location>
</feature>
<dbReference type="InterPro" id="IPR050400">
    <property type="entry name" value="Bact_Cytoskel_RodZ"/>
</dbReference>
<feature type="compositionally biased region" description="Pro residues" evidence="1">
    <location>
        <begin position="162"/>
        <end position="174"/>
    </location>
</feature>
<sequence>MQELGTELKQAREQQELTLEQVQQDTKIRSRYLEAIEQGDLSVLPGLVYARGFIRSYAEYLGLNGHELLERHGLLAATETVQGDAMRRAGKKPASVDVTKPTLGNSRLLPQLVAGIGVLAILIAAYVLLVRKVDPAPTQDQAQTQATANAQNLTPTAQVTPVPAPVPQPEPPKPQVTVTQSAKEANRTLYAVQGAENLSLVLTAQDNCWVQVTADGKVVESGIIKVGESRTWSATKDIAVLTGKSKFITLKLNEQAVTFEPQLRGYTYEFQKS</sequence>
<dbReference type="Pfam" id="PF13413">
    <property type="entry name" value="HTH_25"/>
    <property type="match status" value="1"/>
</dbReference>
<feature type="domain" description="HTH cro/C1-type" evidence="3">
    <location>
        <begin position="7"/>
        <end position="68"/>
    </location>
</feature>
<proteinExistence type="predicted"/>
<evidence type="ECO:0000256" key="1">
    <source>
        <dbReference type="SAM" id="MobiDB-lite"/>
    </source>
</evidence>
<dbReference type="InterPro" id="IPR010982">
    <property type="entry name" value="Lambda_DNA-bd_dom_sf"/>
</dbReference>
<dbReference type="InterPro" id="IPR025194">
    <property type="entry name" value="RodZ-like_C"/>
</dbReference>
<comment type="caution">
    <text evidence="4">The sequence shown here is derived from an EMBL/GenBank/DDBJ whole genome shotgun (WGS) entry which is preliminary data.</text>
</comment>
<keyword evidence="2" id="KW-0812">Transmembrane</keyword>
<name>A0A316DCS5_9BACL</name>
<evidence type="ECO:0000256" key="2">
    <source>
        <dbReference type="SAM" id="Phobius"/>
    </source>
</evidence>
<accession>A0A316DCS5</accession>
<dbReference type="GO" id="GO:0003677">
    <property type="term" value="F:DNA binding"/>
    <property type="evidence" value="ECO:0007669"/>
    <property type="project" value="InterPro"/>
</dbReference>
<evidence type="ECO:0000313" key="4">
    <source>
        <dbReference type="EMBL" id="PWK15486.1"/>
    </source>
</evidence>
<keyword evidence="5" id="KW-1185">Reference proteome</keyword>
<dbReference type="InterPro" id="IPR001387">
    <property type="entry name" value="Cro/C1-type_HTH"/>
</dbReference>
<dbReference type="PANTHER" id="PTHR34475:SF1">
    <property type="entry name" value="CYTOSKELETON PROTEIN RODZ"/>
    <property type="match status" value="1"/>
</dbReference>
<dbReference type="RefSeq" id="WP_170119249.1">
    <property type="nucleotide sequence ID" value="NZ_QGGL01000003.1"/>
</dbReference>
<protein>
    <submittedName>
        <fullName evidence="4">Cytoskeletal protein RodZ</fullName>
    </submittedName>
</protein>
<reference evidence="4 5" key="1">
    <citation type="submission" date="2018-05" db="EMBL/GenBank/DDBJ databases">
        <title>Genomic Encyclopedia of Type Strains, Phase IV (KMG-IV): sequencing the most valuable type-strain genomes for metagenomic binning, comparative biology and taxonomic classification.</title>
        <authorList>
            <person name="Goeker M."/>
        </authorList>
    </citation>
    <scope>NUCLEOTIDE SEQUENCE [LARGE SCALE GENOMIC DNA]</scope>
    <source>
        <strain evidence="4 5">DSM 18773</strain>
    </source>
</reference>
<dbReference type="Gene3D" id="1.10.260.40">
    <property type="entry name" value="lambda repressor-like DNA-binding domains"/>
    <property type="match status" value="1"/>
</dbReference>
<feature type="region of interest" description="Disordered" evidence="1">
    <location>
        <begin position="140"/>
        <end position="176"/>
    </location>
</feature>
<dbReference type="SUPFAM" id="SSF47413">
    <property type="entry name" value="lambda repressor-like DNA-binding domains"/>
    <property type="match status" value="1"/>
</dbReference>
<dbReference type="Proteomes" id="UP000245634">
    <property type="component" value="Unassembled WGS sequence"/>
</dbReference>
<dbReference type="PANTHER" id="PTHR34475">
    <property type="match status" value="1"/>
</dbReference>
<evidence type="ECO:0000313" key="5">
    <source>
        <dbReference type="Proteomes" id="UP000245634"/>
    </source>
</evidence>
<dbReference type="Pfam" id="PF13464">
    <property type="entry name" value="RodZ_C"/>
    <property type="match status" value="1"/>
</dbReference>